<evidence type="ECO:0000256" key="5">
    <source>
        <dbReference type="ARBA" id="ARBA00023002"/>
    </source>
</evidence>
<keyword evidence="3 8" id="KW-0444">Lipid biosynthesis</keyword>
<keyword evidence="8 10" id="KW-0520">NAD</keyword>
<dbReference type="EC" id="1.3.1.9" evidence="8"/>
<evidence type="ECO:0000256" key="9">
    <source>
        <dbReference type="PIRSR" id="PIRSR000094-2"/>
    </source>
</evidence>
<dbReference type="InterPro" id="IPR002347">
    <property type="entry name" value="SDR_fam"/>
</dbReference>
<comment type="similarity">
    <text evidence="2 8">Belongs to the short-chain dehydrogenases/reductases (SDR) family. FabI subfamily.</text>
</comment>
<dbReference type="Gene3D" id="3.40.50.720">
    <property type="entry name" value="NAD(P)-binding Rossmann-like Domain"/>
    <property type="match status" value="1"/>
</dbReference>
<evidence type="ECO:0000313" key="12">
    <source>
        <dbReference type="EMBL" id="MBP2706834.1"/>
    </source>
</evidence>
<feature type="binding site" evidence="10">
    <location>
        <position position="162"/>
    </location>
    <ligand>
        <name>NAD(+)</name>
        <dbReference type="ChEBI" id="CHEBI:57540"/>
    </ligand>
</feature>
<evidence type="ECO:0000256" key="6">
    <source>
        <dbReference type="ARBA" id="ARBA00023098"/>
    </source>
</evidence>
<keyword evidence="13" id="KW-1185">Reference proteome</keyword>
<name>A0A940WJF8_9ACTN</name>
<dbReference type="AlphaFoldDB" id="A0A940WJF8"/>
<comment type="caution">
    <text evidence="12">The sequence shown here is derived from an EMBL/GenBank/DDBJ whole genome shotgun (WGS) entry which is preliminary data.</text>
</comment>
<evidence type="ECO:0000256" key="4">
    <source>
        <dbReference type="ARBA" id="ARBA00022832"/>
    </source>
</evidence>
<dbReference type="GO" id="GO:0004318">
    <property type="term" value="F:enoyl-[acyl-carrier-protein] reductase (NADH) activity"/>
    <property type="evidence" value="ECO:0007669"/>
    <property type="project" value="UniProtKB-EC"/>
</dbReference>
<evidence type="ECO:0000256" key="7">
    <source>
        <dbReference type="ARBA" id="ARBA00023160"/>
    </source>
</evidence>
<feature type="binding site" evidence="10">
    <location>
        <position position="12"/>
    </location>
    <ligand>
        <name>NAD(+)</name>
        <dbReference type="ChEBI" id="CHEBI:57540"/>
    </ligand>
</feature>
<dbReference type="InterPro" id="IPR014358">
    <property type="entry name" value="Enoyl-ACP_Rdtase_NADH"/>
</dbReference>
<evidence type="ECO:0000256" key="10">
    <source>
        <dbReference type="PIRSR" id="PIRSR000094-3"/>
    </source>
</evidence>
<dbReference type="PANTHER" id="PTHR43159:SF2">
    <property type="entry name" value="ENOYL-[ACYL-CARRIER-PROTEIN] REDUCTASE [NADH], CHLOROPLASTIC"/>
    <property type="match status" value="1"/>
</dbReference>
<evidence type="ECO:0000256" key="1">
    <source>
        <dbReference type="ARBA" id="ARBA00005189"/>
    </source>
</evidence>
<gene>
    <name evidence="12" type="primary">fabI</name>
    <name evidence="12" type="ORF">JOL79_23795</name>
</gene>
<organism evidence="12 13">
    <name type="scientific">Microbispora oryzae</name>
    <dbReference type="NCBI Taxonomy" id="2806554"/>
    <lineage>
        <taxon>Bacteria</taxon>
        <taxon>Bacillati</taxon>
        <taxon>Actinomycetota</taxon>
        <taxon>Actinomycetes</taxon>
        <taxon>Streptosporangiales</taxon>
        <taxon>Streptosporangiaceae</taxon>
        <taxon>Microbispora</taxon>
    </lineage>
</organism>
<dbReference type="PIRSF" id="PIRSF000094">
    <property type="entry name" value="Enoyl-ACP_rdct"/>
    <property type="match status" value="1"/>
</dbReference>
<dbReference type="RefSeq" id="WP_210158114.1">
    <property type="nucleotide sequence ID" value="NZ_JAFCNB010000014.1"/>
</dbReference>
<keyword evidence="4" id="KW-0276">Fatty acid metabolism</keyword>
<proteinExistence type="inferred from homology"/>
<dbReference type="Pfam" id="PF13561">
    <property type="entry name" value="adh_short_C2"/>
    <property type="match status" value="1"/>
</dbReference>
<evidence type="ECO:0000256" key="8">
    <source>
        <dbReference type="PIRNR" id="PIRNR000094"/>
    </source>
</evidence>
<feature type="region of interest" description="Disordered" evidence="11">
    <location>
        <begin position="260"/>
        <end position="286"/>
    </location>
</feature>
<evidence type="ECO:0000256" key="11">
    <source>
        <dbReference type="SAM" id="MobiDB-lite"/>
    </source>
</evidence>
<feature type="binding site" evidence="10">
    <location>
        <position position="91"/>
    </location>
    <ligand>
        <name>NAD(+)</name>
        <dbReference type="ChEBI" id="CHEBI:57540"/>
    </ligand>
</feature>
<dbReference type="InterPro" id="IPR036291">
    <property type="entry name" value="NAD(P)-bd_dom_sf"/>
</dbReference>
<comment type="pathway">
    <text evidence="1">Lipid metabolism.</text>
</comment>
<protein>
    <recommendedName>
        <fullName evidence="8">Enoyl-[acyl-carrier-protein] reductase [NADH]</fullName>
        <ecNumber evidence="8">1.3.1.9</ecNumber>
    </recommendedName>
</protein>
<feature type="binding site" evidence="10">
    <location>
        <begin position="63"/>
        <end position="64"/>
    </location>
    <ligand>
        <name>NAD(+)</name>
        <dbReference type="ChEBI" id="CHEBI:57540"/>
    </ligand>
</feature>
<keyword evidence="7 8" id="KW-0275">Fatty acid biosynthesis</keyword>
<keyword evidence="6" id="KW-0443">Lipid metabolism</keyword>
<dbReference type="PANTHER" id="PTHR43159">
    <property type="entry name" value="ENOYL-[ACYL-CARRIER-PROTEIN] REDUCTASE"/>
    <property type="match status" value="1"/>
</dbReference>
<feature type="binding site" evidence="9">
    <location>
        <position position="94"/>
    </location>
    <ligand>
        <name>substrate</name>
    </ligand>
</feature>
<feature type="binding site" evidence="10">
    <location>
        <begin position="18"/>
        <end position="19"/>
    </location>
    <ligand>
        <name>NAD(+)</name>
        <dbReference type="ChEBI" id="CHEBI:57540"/>
    </ligand>
</feature>
<evidence type="ECO:0000256" key="3">
    <source>
        <dbReference type="ARBA" id="ARBA00022516"/>
    </source>
</evidence>
<comment type="catalytic activity">
    <reaction evidence="8">
        <text>a 2,3-saturated acyl-[ACP] + NAD(+) = a (2E)-enoyl-[ACP] + NADH + H(+)</text>
        <dbReference type="Rhea" id="RHEA:10240"/>
        <dbReference type="Rhea" id="RHEA-COMP:9925"/>
        <dbReference type="Rhea" id="RHEA-COMP:9926"/>
        <dbReference type="ChEBI" id="CHEBI:15378"/>
        <dbReference type="ChEBI" id="CHEBI:57540"/>
        <dbReference type="ChEBI" id="CHEBI:57945"/>
        <dbReference type="ChEBI" id="CHEBI:78784"/>
        <dbReference type="ChEBI" id="CHEBI:78785"/>
        <dbReference type="EC" id="1.3.1.9"/>
    </reaction>
</comment>
<dbReference type="NCBIfam" id="NF005908">
    <property type="entry name" value="PRK07889.1"/>
    <property type="match status" value="1"/>
</dbReference>
<accession>A0A940WJF8</accession>
<dbReference type="GO" id="GO:0006633">
    <property type="term" value="P:fatty acid biosynthetic process"/>
    <property type="evidence" value="ECO:0007669"/>
    <property type="project" value="UniProtKB-KW"/>
</dbReference>
<reference evidence="12" key="1">
    <citation type="submission" date="2021-02" db="EMBL/GenBank/DDBJ databases">
        <title>Draft genome sequence of Microbispora sp. RL4-1S isolated from rice leaves in Thailand.</title>
        <authorList>
            <person name="Muangham S."/>
            <person name="Duangmal K."/>
        </authorList>
    </citation>
    <scope>NUCLEOTIDE SEQUENCE</scope>
    <source>
        <strain evidence="12">RL4-1S</strain>
    </source>
</reference>
<dbReference type="SUPFAM" id="SSF51735">
    <property type="entry name" value="NAD(P)-binding Rossmann-fold domains"/>
    <property type="match status" value="1"/>
</dbReference>
<evidence type="ECO:0000313" key="13">
    <source>
        <dbReference type="Proteomes" id="UP000674234"/>
    </source>
</evidence>
<keyword evidence="5 8" id="KW-0560">Oxidoreductase</keyword>
<evidence type="ECO:0000256" key="2">
    <source>
        <dbReference type="ARBA" id="ARBA00009233"/>
    </source>
</evidence>
<dbReference type="EMBL" id="JAFCNB010000014">
    <property type="protein sequence ID" value="MBP2706834.1"/>
    <property type="molecule type" value="Genomic_DNA"/>
</dbReference>
<dbReference type="Proteomes" id="UP000674234">
    <property type="component" value="Unassembled WGS sequence"/>
</dbReference>
<sequence length="286" mass="29803">MLLAGKRFLVTGVLNERSIAFAAARFSQEEGAEVVLTSFGRALSITRRVAEKLPHPCDVLELDVTRPEQIDAVVEDLGGRWAGLDGVLHAIAFAPSSALDGGFLTAPWEDVAPALHVSTYSFTALTRACAPLLAAAGGGSVVGLDFDATMAWPGYDWMGVAKAGLESSCRYLAHALGPQGTRVNLVAAGPLRTIAATAIGAFDTLRQAWEERSPLAWDITDSTPVARTVCALWSDWLPAVTGEIIHVDGGLHALGASGAGPAGPGVTTTPDRAGLWVSHNGEPDDA</sequence>